<dbReference type="EMBL" id="MLIQ01000002">
    <property type="protein sequence ID" value="OHU60975.1"/>
    <property type="molecule type" value="Genomic_DNA"/>
</dbReference>
<dbReference type="InterPro" id="IPR018376">
    <property type="entry name" value="Enoyl-CoA_hyd/isom_CS"/>
</dbReference>
<dbReference type="GO" id="GO:0006635">
    <property type="term" value="P:fatty acid beta-oxidation"/>
    <property type="evidence" value="ECO:0007669"/>
    <property type="project" value="TreeGrafter"/>
</dbReference>
<dbReference type="Proteomes" id="UP000180043">
    <property type="component" value="Unassembled WGS sequence"/>
</dbReference>
<keyword evidence="10" id="KW-1185">Reference proteome</keyword>
<proteinExistence type="inferred from homology"/>
<dbReference type="Proteomes" id="UP000179441">
    <property type="component" value="Unassembled WGS sequence"/>
</dbReference>
<keyword evidence="3" id="KW-0276">Fatty acid metabolism</keyword>
<comment type="catalytic activity">
    <reaction evidence="5">
        <text>a (3S)-3-hydroxyacyl-CoA = a (2E)-enoyl-CoA + H2O</text>
        <dbReference type="Rhea" id="RHEA:16105"/>
        <dbReference type="ChEBI" id="CHEBI:15377"/>
        <dbReference type="ChEBI" id="CHEBI:57318"/>
        <dbReference type="ChEBI" id="CHEBI:58856"/>
        <dbReference type="EC" id="4.2.1.17"/>
    </reaction>
</comment>
<dbReference type="Pfam" id="PF00378">
    <property type="entry name" value="ECH_1"/>
    <property type="match status" value="1"/>
</dbReference>
<sequence length="221" mass="23439">MPALQRTEGIYTLELGTDENRFTTANIEQINALLDEVLADETPSALVVTGSGKFFSNGLDVDFLGANPDKLSWYITEVQKILARFLVFPTPTVAAVNGHAFGAGAMVALACDYRVMRTDRGFFCLPEVDLGMPFTPGMSALCQGKMTPQAASATMPSGRRLGGSESLNYQIVDAAVAEDQVLSTATSFVAPLVGKNRDTLGTVKYGMYGSIVPLLLAGLGS</sequence>
<evidence type="ECO:0000313" key="11">
    <source>
        <dbReference type="Proteomes" id="UP000180043"/>
    </source>
</evidence>
<comment type="function">
    <text evidence="1">Could possibly oxidize fatty acids using specific components.</text>
</comment>
<dbReference type="PANTHER" id="PTHR11941">
    <property type="entry name" value="ENOYL-COA HYDRATASE-RELATED"/>
    <property type="match status" value="1"/>
</dbReference>
<dbReference type="AlphaFoldDB" id="A0A0E3XMH8"/>
<dbReference type="InterPro" id="IPR001753">
    <property type="entry name" value="Enoyl-CoA_hydra/iso"/>
</dbReference>
<evidence type="ECO:0000256" key="7">
    <source>
        <dbReference type="RuleBase" id="RU003707"/>
    </source>
</evidence>
<dbReference type="InterPro" id="IPR029045">
    <property type="entry name" value="ClpP/crotonase-like_dom_sf"/>
</dbReference>
<comment type="catalytic activity">
    <reaction evidence="6">
        <text>a 4-saturated-(3S)-3-hydroxyacyl-CoA = a (3E)-enoyl-CoA + H2O</text>
        <dbReference type="Rhea" id="RHEA:20724"/>
        <dbReference type="ChEBI" id="CHEBI:15377"/>
        <dbReference type="ChEBI" id="CHEBI:58521"/>
        <dbReference type="ChEBI" id="CHEBI:137480"/>
        <dbReference type="EC" id="4.2.1.17"/>
    </reaction>
</comment>
<dbReference type="RefSeq" id="WP_046252654.1">
    <property type="nucleotide sequence ID" value="NZ_BSAK01000011.1"/>
</dbReference>
<evidence type="ECO:0000256" key="3">
    <source>
        <dbReference type="ARBA" id="ARBA00022832"/>
    </source>
</evidence>
<name>A0A0E3XMH8_MYCCH</name>
<dbReference type="GeneID" id="31678444"/>
<dbReference type="Gene3D" id="3.90.226.10">
    <property type="entry name" value="2-enoyl-CoA Hydratase, Chain A, domain 1"/>
    <property type="match status" value="1"/>
</dbReference>
<dbReference type="GO" id="GO:0004165">
    <property type="term" value="F:delta(3)-delta(2)-enoyl-CoA isomerase activity"/>
    <property type="evidence" value="ECO:0007669"/>
    <property type="project" value="TreeGrafter"/>
</dbReference>
<keyword evidence="4" id="KW-0443">Lipid metabolism</keyword>
<organism evidence="8 11">
    <name type="scientific">Mycobacteroides chelonae</name>
    <name type="common">Mycobacterium chelonae</name>
    <dbReference type="NCBI Taxonomy" id="1774"/>
    <lineage>
        <taxon>Bacteria</taxon>
        <taxon>Bacillati</taxon>
        <taxon>Actinomycetota</taxon>
        <taxon>Actinomycetes</taxon>
        <taxon>Mycobacteriales</taxon>
        <taxon>Mycobacteriaceae</taxon>
        <taxon>Mycobacteroides</taxon>
    </lineage>
</organism>
<evidence type="ECO:0000256" key="4">
    <source>
        <dbReference type="ARBA" id="ARBA00023098"/>
    </source>
</evidence>
<comment type="similarity">
    <text evidence="2 7">Belongs to the enoyl-CoA hydratase/isomerase family.</text>
</comment>
<accession>A0A0E3XMH8</accession>
<dbReference type="GO" id="GO:0004300">
    <property type="term" value="F:enoyl-CoA hydratase activity"/>
    <property type="evidence" value="ECO:0007669"/>
    <property type="project" value="UniProtKB-EC"/>
</dbReference>
<dbReference type="CDD" id="cd06558">
    <property type="entry name" value="crotonase-like"/>
    <property type="match status" value="1"/>
</dbReference>
<dbReference type="OrthoDB" id="3567227at2"/>
<evidence type="ECO:0000256" key="5">
    <source>
        <dbReference type="ARBA" id="ARBA00023709"/>
    </source>
</evidence>
<evidence type="ECO:0000313" key="9">
    <source>
        <dbReference type="EMBL" id="OHU78258.1"/>
    </source>
</evidence>
<dbReference type="PANTHER" id="PTHR11941:SF75">
    <property type="entry name" value="ENOYL-COA HYDRATASE_ISOMERASE FAMILY PROTEIN"/>
    <property type="match status" value="1"/>
</dbReference>
<evidence type="ECO:0000313" key="8">
    <source>
        <dbReference type="EMBL" id="OHU60975.1"/>
    </source>
</evidence>
<dbReference type="PATRIC" id="fig|1774.35.peg.873"/>
<protein>
    <submittedName>
        <fullName evidence="8">Enoyl-CoA hydratase</fullName>
    </submittedName>
</protein>
<dbReference type="HOGENOM" id="CLU_009834_3_2_11"/>
<evidence type="ECO:0000256" key="6">
    <source>
        <dbReference type="ARBA" id="ARBA00023717"/>
    </source>
</evidence>
<evidence type="ECO:0000256" key="1">
    <source>
        <dbReference type="ARBA" id="ARBA00002994"/>
    </source>
</evidence>
<dbReference type="EMBL" id="MLIS01000001">
    <property type="protein sequence ID" value="OHU78258.1"/>
    <property type="molecule type" value="Genomic_DNA"/>
</dbReference>
<dbReference type="SUPFAM" id="SSF52096">
    <property type="entry name" value="ClpP/crotonase"/>
    <property type="match status" value="1"/>
</dbReference>
<evidence type="ECO:0000256" key="2">
    <source>
        <dbReference type="ARBA" id="ARBA00005254"/>
    </source>
</evidence>
<dbReference type="PROSITE" id="PS00166">
    <property type="entry name" value="ENOYL_COA_HYDRATASE"/>
    <property type="match status" value="1"/>
</dbReference>
<reference evidence="10 11" key="1">
    <citation type="submission" date="2016-10" db="EMBL/GenBank/DDBJ databases">
        <title>Evaluation of Human, Veterinary and Environmental Mycobacterium chelonae Isolates by Core Genome Phylogenomic Analysis, Targeted Gene Comparison, and Anti-microbial Susceptibility Patterns: A Tale of Mistaken Identities.</title>
        <authorList>
            <person name="Fogelson S.B."/>
            <person name="Camus A.C."/>
            <person name="Lorenz W."/>
            <person name="Vasireddy R."/>
            <person name="Vasireddy S."/>
            <person name="Smith T."/>
            <person name="Brown-Elliott B.A."/>
            <person name="Wallace R.J.Jr."/>
            <person name="Hasan N.A."/>
            <person name="Reischl U."/>
            <person name="Sanchez S."/>
        </authorList>
    </citation>
    <scope>NUCLEOTIDE SEQUENCE [LARGE SCALE GENOMIC DNA]</scope>
    <source>
        <strain evidence="8 11">15515</strain>
        <strain evidence="9 10">15518</strain>
    </source>
</reference>
<comment type="caution">
    <text evidence="8">The sequence shown here is derived from an EMBL/GenBank/DDBJ whole genome shotgun (WGS) entry which is preliminary data.</text>
</comment>
<gene>
    <name evidence="8" type="ORF">BKG82_00240</name>
    <name evidence="9" type="ORF">BKG84_07510</name>
</gene>
<evidence type="ECO:0000313" key="10">
    <source>
        <dbReference type="Proteomes" id="UP000179441"/>
    </source>
</evidence>